<evidence type="ECO:0000313" key="1">
    <source>
        <dbReference type="Ensembl" id="ENSVKKP00000020276.1"/>
    </source>
</evidence>
<organism evidence="1 2">
    <name type="scientific">Varanus komodoensis</name>
    <name type="common">Komodo dragon</name>
    <dbReference type="NCBI Taxonomy" id="61221"/>
    <lineage>
        <taxon>Eukaryota</taxon>
        <taxon>Metazoa</taxon>
        <taxon>Chordata</taxon>
        <taxon>Craniata</taxon>
        <taxon>Vertebrata</taxon>
        <taxon>Euteleostomi</taxon>
        <taxon>Lepidosauria</taxon>
        <taxon>Squamata</taxon>
        <taxon>Bifurcata</taxon>
        <taxon>Unidentata</taxon>
        <taxon>Episquamata</taxon>
        <taxon>Toxicofera</taxon>
        <taxon>Anguimorpha</taxon>
        <taxon>Paleoanguimorpha</taxon>
        <taxon>Varanoidea</taxon>
        <taxon>Varanidae</taxon>
        <taxon>Varanus</taxon>
    </lineage>
</organism>
<dbReference type="Proteomes" id="UP000694545">
    <property type="component" value="Unplaced"/>
</dbReference>
<proteinExistence type="predicted"/>
<name>A0A8D2LCY6_VARKO</name>
<accession>A0A8D2LCY6</accession>
<dbReference type="Ensembl" id="ENSVKKT00000020779.1">
    <property type="protein sequence ID" value="ENSVKKP00000020276.1"/>
    <property type="gene ID" value="ENSVKKG00000013671.1"/>
</dbReference>
<evidence type="ECO:0000313" key="2">
    <source>
        <dbReference type="Proteomes" id="UP000694545"/>
    </source>
</evidence>
<reference evidence="1" key="1">
    <citation type="submission" date="2025-08" db="UniProtKB">
        <authorList>
            <consortium name="Ensembl"/>
        </authorList>
    </citation>
    <scope>IDENTIFICATION</scope>
</reference>
<dbReference type="AlphaFoldDB" id="A0A8D2LCY6"/>
<protein>
    <submittedName>
        <fullName evidence="1">Uncharacterized protein</fullName>
    </submittedName>
</protein>
<keyword evidence="2" id="KW-1185">Reference proteome</keyword>
<reference evidence="1" key="2">
    <citation type="submission" date="2025-09" db="UniProtKB">
        <authorList>
            <consortium name="Ensembl"/>
        </authorList>
    </citation>
    <scope>IDENTIFICATION</scope>
</reference>
<sequence length="135" mass="14965">MSWDSNGCALLACPSQPLQSEPCGCLLKVMTGLWRGRKERQAGEWRGAQPQPSPCCSNFQACPASKSLGTWGTSLGGDRRAAHLKATFSKCSDSLREWARCTGVRWGHRRGTLVYIRFNKPLCACRNTFCESYIC</sequence>